<feature type="transmembrane region" description="Helical" evidence="2">
    <location>
        <begin position="287"/>
        <end position="309"/>
    </location>
</feature>
<keyword evidence="2" id="KW-0812">Transmembrane</keyword>
<sequence>MYLAFVGNTLNDAEESSFGATASRRLLSHCFDDVEHVSSGTSHTNSDAKRIIAWFVNLLFAVALIVYAVVKWPPPRRVFPRRKPIASIPWCVTARLVGYGVFDWRTGKLTPWWDYIKEKHDVLNIFAGDAGFITQRGRFVHLVTELTCTMAVSMVLTDLTTTRVTGDFWTRQIWVFVMLLTYDIVLGIGLRLLTVGVTHASFQEAERVGFECAEKGEIDNLEDEEQLFQMARKASQAFNYQQHRMVRTCTLFAFTSVLVSALWAHLANPSDGCGNAFNTFLAYAYMYGLYQGFSLLLIVPVSLSVRWAFSAFLLTRIDEVESAEDTMDCCWRRRFPKYCSCLPPLVTPLEQKTIENWLASPRKEQKITTGNLVHAAAAAGKVRYNAPDSPLTPMTPKPPMTKDTTAEDDDNQQITPRQVVYDTESDVADSPTPERRTESLSEPVTPEQKYSSLKRAASMRYGLPEDTIDDVIIENRPVVRVNTPESDADNMAQSASFAAARMALMAAGKLTPEQVVQTRRSFGSAAPIARYADVDSESSGSFEFATERVDDDDDDVEMARVESFSSPKNEK</sequence>
<keyword evidence="2" id="KW-0472">Membrane</keyword>
<feature type="transmembrane region" description="Helical" evidence="2">
    <location>
        <begin position="51"/>
        <end position="72"/>
    </location>
</feature>
<dbReference type="EMBL" id="HBEW01006796">
    <property type="protein sequence ID" value="CAD8586053.1"/>
    <property type="molecule type" value="Transcribed_RNA"/>
</dbReference>
<reference evidence="3" key="1">
    <citation type="submission" date="2021-01" db="EMBL/GenBank/DDBJ databases">
        <authorList>
            <person name="Corre E."/>
            <person name="Pelletier E."/>
            <person name="Niang G."/>
            <person name="Scheremetjew M."/>
            <person name="Finn R."/>
            <person name="Kale V."/>
            <person name="Holt S."/>
            <person name="Cochrane G."/>
            <person name="Meng A."/>
            <person name="Brown T."/>
            <person name="Cohen L."/>
        </authorList>
    </citation>
    <scope>NUCLEOTIDE SEQUENCE</scope>
    <source>
        <strain evidence="3">Clade-D-RCC2572</strain>
    </source>
</reference>
<feature type="transmembrane region" description="Helical" evidence="2">
    <location>
        <begin position="249"/>
        <end position="267"/>
    </location>
</feature>
<feature type="region of interest" description="Disordered" evidence="1">
    <location>
        <begin position="384"/>
        <end position="453"/>
    </location>
</feature>
<accession>A0A7S0KLY7</accession>
<proteinExistence type="predicted"/>
<evidence type="ECO:0008006" key="4">
    <source>
        <dbReference type="Google" id="ProtNLM"/>
    </source>
</evidence>
<gene>
    <name evidence="3" type="ORF">OMED0929_LOCUS5749</name>
</gene>
<evidence type="ECO:0000313" key="3">
    <source>
        <dbReference type="EMBL" id="CAD8586053.1"/>
    </source>
</evidence>
<feature type="transmembrane region" description="Helical" evidence="2">
    <location>
        <begin position="173"/>
        <end position="193"/>
    </location>
</feature>
<protein>
    <recommendedName>
        <fullName evidence="4">Transmembrane protein</fullName>
    </recommendedName>
</protein>
<keyword evidence="2" id="KW-1133">Transmembrane helix</keyword>
<evidence type="ECO:0000256" key="1">
    <source>
        <dbReference type="SAM" id="MobiDB-lite"/>
    </source>
</evidence>
<feature type="region of interest" description="Disordered" evidence="1">
    <location>
        <begin position="533"/>
        <end position="554"/>
    </location>
</feature>
<dbReference type="AlphaFoldDB" id="A0A7S0KLY7"/>
<evidence type="ECO:0000256" key="2">
    <source>
        <dbReference type="SAM" id="Phobius"/>
    </source>
</evidence>
<name>A0A7S0KLY7_9CHLO</name>
<organism evidence="3">
    <name type="scientific">Ostreococcus mediterraneus</name>
    <dbReference type="NCBI Taxonomy" id="1486918"/>
    <lineage>
        <taxon>Eukaryota</taxon>
        <taxon>Viridiplantae</taxon>
        <taxon>Chlorophyta</taxon>
        <taxon>Mamiellophyceae</taxon>
        <taxon>Mamiellales</taxon>
        <taxon>Bathycoccaceae</taxon>
        <taxon>Ostreococcus</taxon>
    </lineage>
</organism>